<name>A0A8X8CJQ1_POPTO</name>
<evidence type="ECO:0000313" key="2">
    <source>
        <dbReference type="EMBL" id="KAG6756249.1"/>
    </source>
</evidence>
<dbReference type="EMBL" id="JAAWWB010000021">
    <property type="protein sequence ID" value="KAG6756249.1"/>
    <property type="molecule type" value="Genomic_DNA"/>
</dbReference>
<dbReference type="Proteomes" id="UP000886885">
    <property type="component" value="Chromosome 11A"/>
</dbReference>
<protein>
    <recommendedName>
        <fullName evidence="1">RSE1/DDB1/CPSF1 first beta-propeller domain-containing protein</fullName>
    </recommendedName>
</protein>
<keyword evidence="3" id="KW-1185">Reference proteome</keyword>
<dbReference type="AlphaFoldDB" id="A0A8X8CJQ1"/>
<sequence>MHDLRGKAKREEATWPGGGACCCCWSVVRMVVHDGGAGDPLQPLEKAEKQRWMLIASVAFGWGRGEQWRNIRMMEVSFETLLSPRKEALLFPQVSIYVNLVNLCYHYLYAYTIICLWCLLWRLEELQVLDIKFPYGCSKPTIGVLFQSITKADERVDADGSRYLLGDLVGLLHLLVITHEKENQHCQDFLKLVHICATGLKIELLGETSTASTIISYLDNAFVFIGSSYGDSQHEEGGVEERARDYNAIWMSTVEILDGDIYLDAENNFNLFTVRKNSEGAAKEE</sequence>
<proteinExistence type="predicted"/>
<dbReference type="PANTHER" id="PTHR10644">
    <property type="entry name" value="DNA REPAIR/RNA PROCESSING CPSF FAMILY"/>
    <property type="match status" value="1"/>
</dbReference>
<organism evidence="2 3">
    <name type="scientific">Populus tomentosa</name>
    <name type="common">Chinese white poplar</name>
    <dbReference type="NCBI Taxonomy" id="118781"/>
    <lineage>
        <taxon>Eukaryota</taxon>
        <taxon>Viridiplantae</taxon>
        <taxon>Streptophyta</taxon>
        <taxon>Embryophyta</taxon>
        <taxon>Tracheophyta</taxon>
        <taxon>Spermatophyta</taxon>
        <taxon>Magnoliopsida</taxon>
        <taxon>eudicotyledons</taxon>
        <taxon>Gunneridae</taxon>
        <taxon>Pentapetalae</taxon>
        <taxon>rosids</taxon>
        <taxon>fabids</taxon>
        <taxon>Malpighiales</taxon>
        <taxon>Salicaceae</taxon>
        <taxon>Saliceae</taxon>
        <taxon>Populus</taxon>
    </lineage>
</organism>
<dbReference type="OrthoDB" id="433457at2759"/>
<accession>A0A8X8CJQ1</accession>
<comment type="caution">
    <text evidence="2">The sequence shown here is derived from an EMBL/GenBank/DDBJ whole genome shotgun (WGS) entry which is preliminary data.</text>
</comment>
<gene>
    <name evidence="2" type="ORF">POTOM_039674</name>
</gene>
<reference evidence="2" key="1">
    <citation type="journal article" date="2020" name="bioRxiv">
        <title>Hybrid origin of Populus tomentosa Carr. identified through genome sequencing and phylogenomic analysis.</title>
        <authorList>
            <person name="An X."/>
            <person name="Gao K."/>
            <person name="Chen Z."/>
            <person name="Li J."/>
            <person name="Yang X."/>
            <person name="Yang X."/>
            <person name="Zhou J."/>
            <person name="Guo T."/>
            <person name="Zhao T."/>
            <person name="Huang S."/>
            <person name="Miao D."/>
            <person name="Khan W.U."/>
            <person name="Rao P."/>
            <person name="Ye M."/>
            <person name="Lei B."/>
            <person name="Liao W."/>
            <person name="Wang J."/>
            <person name="Ji L."/>
            <person name="Li Y."/>
            <person name="Guo B."/>
            <person name="Mustafa N.S."/>
            <person name="Li S."/>
            <person name="Yun Q."/>
            <person name="Keller S.R."/>
            <person name="Mao J."/>
            <person name="Zhang R."/>
            <person name="Strauss S.H."/>
        </authorList>
    </citation>
    <scope>NUCLEOTIDE SEQUENCE</scope>
    <source>
        <strain evidence="2">GM15</strain>
        <tissue evidence="2">Leaf</tissue>
    </source>
</reference>
<dbReference type="InterPro" id="IPR050358">
    <property type="entry name" value="RSE1/DDB1/CFT1"/>
</dbReference>
<dbReference type="InterPro" id="IPR018846">
    <property type="entry name" value="Beta-prop_RSE1/DDB1/CPSF1_1st"/>
</dbReference>
<evidence type="ECO:0000259" key="1">
    <source>
        <dbReference type="Pfam" id="PF10433"/>
    </source>
</evidence>
<evidence type="ECO:0000313" key="3">
    <source>
        <dbReference type="Proteomes" id="UP000886885"/>
    </source>
</evidence>
<dbReference type="Pfam" id="PF10433">
    <property type="entry name" value="Beta-prop_RSE1_1st"/>
    <property type="match status" value="1"/>
</dbReference>
<feature type="domain" description="RSE1/DDB1/CPSF1 first beta-propeller" evidence="1">
    <location>
        <begin position="147"/>
        <end position="233"/>
    </location>
</feature>